<evidence type="ECO:0000313" key="2">
    <source>
        <dbReference type="EMBL" id="KAH1164674.1"/>
    </source>
</evidence>
<dbReference type="Proteomes" id="UP000827986">
    <property type="component" value="Unassembled WGS sequence"/>
</dbReference>
<protein>
    <submittedName>
        <fullName evidence="2">Uncharacterized protein</fullName>
    </submittedName>
</protein>
<dbReference type="EMBL" id="JAHDVG010000589">
    <property type="protein sequence ID" value="KAH1164674.1"/>
    <property type="molecule type" value="Genomic_DNA"/>
</dbReference>
<gene>
    <name evidence="2" type="ORF">KIL84_008120</name>
</gene>
<reference evidence="2" key="1">
    <citation type="submission" date="2021-09" db="EMBL/GenBank/DDBJ databases">
        <title>The genome of Mauremys mutica provides insights into the evolution of semi-aquatic lifestyle.</title>
        <authorList>
            <person name="Gong S."/>
            <person name="Gao Y."/>
        </authorList>
    </citation>
    <scope>NUCLEOTIDE SEQUENCE</scope>
    <source>
        <strain evidence="2">MM-2020</strain>
        <tissue evidence="2">Muscle</tissue>
    </source>
</reference>
<comment type="caution">
    <text evidence="2">The sequence shown here is derived from an EMBL/GenBank/DDBJ whole genome shotgun (WGS) entry which is preliminary data.</text>
</comment>
<accession>A0A9D3WN89</accession>
<name>A0A9D3WN89_9SAUR</name>
<evidence type="ECO:0000313" key="3">
    <source>
        <dbReference type="Proteomes" id="UP000827986"/>
    </source>
</evidence>
<dbReference type="AlphaFoldDB" id="A0A9D3WN89"/>
<feature type="coiled-coil region" evidence="1">
    <location>
        <begin position="9"/>
        <end position="64"/>
    </location>
</feature>
<sequence length="172" mass="19352">MVGCGQVALDAAEKAAREAQEAVNRHRNEASRYSAEICRYDKKERQVEAEIAANEQRLAQINVEQRALAVLQGEIVTLQDGLRKCTTLVNGLAGKVCVAKRLTEDLLIYKELANILGEVVQQARPECRQQRQGAPARLGTLEDVPLRPEREQWWAEEEEGRLWVLGGRGHQR</sequence>
<organism evidence="2 3">
    <name type="scientific">Mauremys mutica</name>
    <name type="common">yellowpond turtle</name>
    <dbReference type="NCBI Taxonomy" id="74926"/>
    <lineage>
        <taxon>Eukaryota</taxon>
        <taxon>Metazoa</taxon>
        <taxon>Chordata</taxon>
        <taxon>Craniata</taxon>
        <taxon>Vertebrata</taxon>
        <taxon>Euteleostomi</taxon>
        <taxon>Archelosauria</taxon>
        <taxon>Testudinata</taxon>
        <taxon>Testudines</taxon>
        <taxon>Cryptodira</taxon>
        <taxon>Durocryptodira</taxon>
        <taxon>Testudinoidea</taxon>
        <taxon>Geoemydidae</taxon>
        <taxon>Geoemydinae</taxon>
        <taxon>Mauremys</taxon>
    </lineage>
</organism>
<keyword evidence="3" id="KW-1185">Reference proteome</keyword>
<evidence type="ECO:0000256" key="1">
    <source>
        <dbReference type="SAM" id="Coils"/>
    </source>
</evidence>
<keyword evidence="1" id="KW-0175">Coiled coil</keyword>
<proteinExistence type="predicted"/>